<feature type="domain" description="Serpin" evidence="3">
    <location>
        <begin position="11"/>
        <end position="392"/>
    </location>
</feature>
<dbReference type="Gene3D" id="3.30.497.10">
    <property type="entry name" value="Antithrombin, subunit I, domain 2"/>
    <property type="match status" value="1"/>
</dbReference>
<organism evidence="4 5">
    <name type="scientific">Chlamydomonas eustigma</name>
    <dbReference type="NCBI Taxonomy" id="1157962"/>
    <lineage>
        <taxon>Eukaryota</taxon>
        <taxon>Viridiplantae</taxon>
        <taxon>Chlorophyta</taxon>
        <taxon>core chlorophytes</taxon>
        <taxon>Chlorophyceae</taxon>
        <taxon>CS clade</taxon>
        <taxon>Chlamydomonadales</taxon>
        <taxon>Chlamydomonadaceae</taxon>
        <taxon>Chlamydomonas</taxon>
    </lineage>
</organism>
<evidence type="ECO:0000256" key="2">
    <source>
        <dbReference type="RuleBase" id="RU000411"/>
    </source>
</evidence>
<dbReference type="Pfam" id="PF00079">
    <property type="entry name" value="Serpin"/>
    <property type="match status" value="1"/>
</dbReference>
<dbReference type="Gene3D" id="2.30.39.10">
    <property type="entry name" value="Alpha-1-antitrypsin, domain 1"/>
    <property type="match status" value="1"/>
</dbReference>
<dbReference type="OrthoDB" id="1063785at2759"/>
<comment type="similarity">
    <text evidence="1 2">Belongs to the serpin family.</text>
</comment>
<dbReference type="PROSITE" id="PS00284">
    <property type="entry name" value="SERPIN"/>
    <property type="match status" value="1"/>
</dbReference>
<dbReference type="STRING" id="1157962.A0A250XDJ6"/>
<dbReference type="SMART" id="SM00093">
    <property type="entry name" value="SERPIN"/>
    <property type="match status" value="1"/>
</dbReference>
<gene>
    <name evidence="4" type="ORF">CEUSTIGMA_g8596.t1</name>
</gene>
<dbReference type="EMBL" id="BEGY01000061">
    <property type="protein sequence ID" value="GAX81163.1"/>
    <property type="molecule type" value="Genomic_DNA"/>
</dbReference>
<dbReference type="GO" id="GO:0005615">
    <property type="term" value="C:extracellular space"/>
    <property type="evidence" value="ECO:0007669"/>
    <property type="project" value="InterPro"/>
</dbReference>
<dbReference type="InterPro" id="IPR023796">
    <property type="entry name" value="Serpin_dom"/>
</dbReference>
<dbReference type="InterPro" id="IPR042178">
    <property type="entry name" value="Serpin_sf_1"/>
</dbReference>
<dbReference type="PANTHER" id="PTHR11461">
    <property type="entry name" value="SERINE PROTEASE INHIBITOR, SERPIN"/>
    <property type="match status" value="1"/>
</dbReference>
<name>A0A250XDJ6_9CHLO</name>
<dbReference type="AlphaFoldDB" id="A0A250XDJ6"/>
<protein>
    <recommendedName>
        <fullName evidence="3">Serpin domain-containing protein</fullName>
    </recommendedName>
</protein>
<dbReference type="PANTHER" id="PTHR11461:SF211">
    <property type="entry name" value="GH10112P-RELATED"/>
    <property type="match status" value="1"/>
</dbReference>
<dbReference type="Proteomes" id="UP000232323">
    <property type="component" value="Unassembled WGS sequence"/>
</dbReference>
<accession>A0A250XDJ6</accession>
<dbReference type="InterPro" id="IPR023795">
    <property type="entry name" value="Serpin_CS"/>
</dbReference>
<evidence type="ECO:0000313" key="4">
    <source>
        <dbReference type="EMBL" id="GAX81163.1"/>
    </source>
</evidence>
<dbReference type="InterPro" id="IPR036186">
    <property type="entry name" value="Serpin_sf"/>
</dbReference>
<keyword evidence="5" id="KW-1185">Reference proteome</keyword>
<evidence type="ECO:0000259" key="3">
    <source>
        <dbReference type="SMART" id="SM00093"/>
    </source>
</evidence>
<dbReference type="SUPFAM" id="SSF56574">
    <property type="entry name" value="Serpins"/>
    <property type="match status" value="1"/>
</dbReference>
<comment type="caution">
    <text evidence="4">The sequence shown here is derived from an EMBL/GenBank/DDBJ whole genome shotgun (WGS) entry which is preliminary data.</text>
</comment>
<evidence type="ECO:0000313" key="5">
    <source>
        <dbReference type="Proteomes" id="UP000232323"/>
    </source>
</evidence>
<dbReference type="GO" id="GO:0004867">
    <property type="term" value="F:serine-type endopeptidase inhibitor activity"/>
    <property type="evidence" value="ECO:0007669"/>
    <property type="project" value="InterPro"/>
</dbReference>
<reference evidence="4 5" key="1">
    <citation type="submission" date="2017-08" db="EMBL/GenBank/DDBJ databases">
        <title>Acidophilic green algal genome provides insights into adaptation to an acidic environment.</title>
        <authorList>
            <person name="Hirooka S."/>
            <person name="Hirose Y."/>
            <person name="Kanesaki Y."/>
            <person name="Higuchi S."/>
            <person name="Fujiwara T."/>
            <person name="Onuma R."/>
            <person name="Era A."/>
            <person name="Ohbayashi R."/>
            <person name="Uzuka A."/>
            <person name="Nozaki H."/>
            <person name="Yoshikawa H."/>
            <person name="Miyagishima S.Y."/>
        </authorList>
    </citation>
    <scope>NUCLEOTIDE SEQUENCE [LARGE SCALE GENOMIC DNA]</scope>
    <source>
        <strain evidence="4 5">NIES-2499</strain>
    </source>
</reference>
<sequence>MSGKAINDLGYLLLNSLLRESDGTSNIFLSPASLFTALTLALNGAGVDTNTHSQLFHLLRGSSASADSSQFAEPTLNSGLKELIDSWSLVSSTATGSDQDGQPSPTLLMANGIFAKRGTITLMQPAYTQLMSSLFQASAREVSSPQDINDWVSTATKGKIPELLNPSQQFEAVLCNVLYFKGFWKSAFKKSLTSPRVFHAPSGDVEVPTMVGVFEKAEKITVLTFPGKYNAISLPYKGGRFSALVALPDEGVSMQDALHAFVQGDKDAHAEQIQVRVPSRTEIIMPKFKSGFSIELKDALQELGVKDAFLSGKADFSRLSEGLFVSSVIHKTVVEVDEEGTVAAAATAVAMNRCLALPEEEPLSIEFNRPFMFSIQDLTTATMMFVGVVQLP</sequence>
<evidence type="ECO:0000256" key="1">
    <source>
        <dbReference type="ARBA" id="ARBA00009500"/>
    </source>
</evidence>
<proteinExistence type="inferred from homology"/>
<dbReference type="InterPro" id="IPR042185">
    <property type="entry name" value="Serpin_sf_2"/>
</dbReference>
<dbReference type="InterPro" id="IPR000215">
    <property type="entry name" value="Serpin_fam"/>
</dbReference>